<dbReference type="InterPro" id="IPR046341">
    <property type="entry name" value="SET_dom_sf"/>
</dbReference>
<name>G0M6I4_CAEBE</name>
<accession>G0M6I4</accession>
<evidence type="ECO:0000313" key="3">
    <source>
        <dbReference type="EMBL" id="EGT30248.1"/>
    </source>
</evidence>
<protein>
    <submittedName>
        <fullName evidence="3">CBN-SET-20 protein</fullName>
    </submittedName>
</protein>
<feature type="compositionally biased region" description="Polar residues" evidence="1">
    <location>
        <begin position="22"/>
        <end position="36"/>
    </location>
</feature>
<dbReference type="HOGENOM" id="CLU_499897_0_0_1"/>
<feature type="compositionally biased region" description="Basic and acidic residues" evidence="1">
    <location>
        <begin position="65"/>
        <end position="74"/>
    </location>
</feature>
<dbReference type="PROSITE" id="PS50280">
    <property type="entry name" value="SET"/>
    <property type="match status" value="1"/>
</dbReference>
<dbReference type="eggNOG" id="KOG1082">
    <property type="taxonomic scope" value="Eukaryota"/>
</dbReference>
<organism evidence="4">
    <name type="scientific">Caenorhabditis brenneri</name>
    <name type="common">Nematode worm</name>
    <dbReference type="NCBI Taxonomy" id="135651"/>
    <lineage>
        <taxon>Eukaryota</taxon>
        <taxon>Metazoa</taxon>
        <taxon>Ecdysozoa</taxon>
        <taxon>Nematoda</taxon>
        <taxon>Chromadorea</taxon>
        <taxon>Rhabditida</taxon>
        <taxon>Rhabditina</taxon>
        <taxon>Rhabditomorpha</taxon>
        <taxon>Rhabditoidea</taxon>
        <taxon>Rhabditidae</taxon>
        <taxon>Peloderinae</taxon>
        <taxon>Caenorhabditis</taxon>
    </lineage>
</organism>
<evidence type="ECO:0000313" key="4">
    <source>
        <dbReference type="Proteomes" id="UP000008068"/>
    </source>
</evidence>
<dbReference type="InterPro" id="IPR001214">
    <property type="entry name" value="SET_dom"/>
</dbReference>
<dbReference type="AlphaFoldDB" id="G0M6I4"/>
<keyword evidence="4" id="KW-1185">Reference proteome</keyword>
<feature type="region of interest" description="Disordered" evidence="1">
    <location>
        <begin position="1"/>
        <end position="80"/>
    </location>
</feature>
<dbReference type="Proteomes" id="UP000008068">
    <property type="component" value="Unassembled WGS sequence"/>
</dbReference>
<evidence type="ECO:0000256" key="1">
    <source>
        <dbReference type="SAM" id="MobiDB-lite"/>
    </source>
</evidence>
<dbReference type="FunCoup" id="G0M6I4">
    <property type="interactions" value="99"/>
</dbReference>
<feature type="domain" description="SET" evidence="2">
    <location>
        <begin position="332"/>
        <end position="474"/>
    </location>
</feature>
<dbReference type="CDD" id="cd08161">
    <property type="entry name" value="SET"/>
    <property type="match status" value="1"/>
</dbReference>
<dbReference type="InParanoid" id="G0M6I4"/>
<dbReference type="PANTHER" id="PTHR47250">
    <property type="entry name" value="HISTONE-LYSINE N-METHYLTRANSFERASE SET-6"/>
    <property type="match status" value="1"/>
</dbReference>
<dbReference type="PANTHER" id="PTHR47250:SF5">
    <property type="entry name" value="SET DOMAIN-CONTAINING PROTEIN"/>
    <property type="match status" value="1"/>
</dbReference>
<dbReference type="Pfam" id="PF00856">
    <property type="entry name" value="SET"/>
    <property type="match status" value="1"/>
</dbReference>
<dbReference type="SMART" id="SM00317">
    <property type="entry name" value="SET"/>
    <property type="match status" value="1"/>
</dbReference>
<reference evidence="4" key="1">
    <citation type="submission" date="2011-07" db="EMBL/GenBank/DDBJ databases">
        <authorList>
            <consortium name="Caenorhabditis brenneri Sequencing and Analysis Consortium"/>
            <person name="Wilson R.K."/>
        </authorList>
    </citation>
    <scope>NUCLEOTIDE SEQUENCE [LARGE SCALE GENOMIC DNA]</scope>
    <source>
        <strain evidence="4">PB2801</strain>
    </source>
</reference>
<dbReference type="SUPFAM" id="SSF82199">
    <property type="entry name" value="SET domain"/>
    <property type="match status" value="1"/>
</dbReference>
<dbReference type="InterPro" id="IPR053105">
    <property type="entry name" value="Class_V-like_SAM-MTase"/>
</dbReference>
<dbReference type="Gene3D" id="2.170.270.10">
    <property type="entry name" value="SET domain"/>
    <property type="match status" value="1"/>
</dbReference>
<proteinExistence type="predicted"/>
<sequence length="531" mass="61410">MAPHNNKTSKKHNTRNGGSGANIPTQPRKNKINNMNLRKRRNVAPANNQPKQRKPLFLSNAPVRKPKEQQELNKGRRTQGKMVDEWMRKRFPGREVKYVVRASRKDESWYKQAILHHKQRVEQMGNSFAAPFSEEQIDQAINVALNRMKEFAGYLKCNGGDAEAGRKWMKKTFEKATPSEIRKANEIIEKFDPFDTLSDPESKKTDFEVNAKCLVSIDTDKFLSMQSLSKDYFFDYIETNNTDMDSFKPEFRSAFRLLRKHKRNFRCKCTKDCDHNCPCYITNGLFTANVSDPFQRRRYTCSAKCGCQGKCSKSFPAPPPNNVKIVLDNEVKGCATYSTQYAGPSETVLEMRGVIRDEEEVDPQDEYAIQLYVVENDMDAIHEIFKSNKKLRAAQKVKALSDDYEKILEKLTNTNICLDPRRKGSEARYMSHSCFPNCRATMVYSEGLNPAKIRMMMTSLLPIYPGQELTFFYSLEYCCQQLADICLCKHLCCVKNVDLFPFITKKHIKIFYSKLYKKLHEEYLKKVAGKP</sequence>
<dbReference type="STRING" id="135651.G0M6I4"/>
<dbReference type="EMBL" id="GL379786">
    <property type="protein sequence ID" value="EGT30248.1"/>
    <property type="molecule type" value="Genomic_DNA"/>
</dbReference>
<dbReference type="OrthoDB" id="5876402at2759"/>
<gene>
    <name evidence="3" type="primary">Cbn-set-20</name>
    <name evidence="3" type="ORF">CAEBREN_06598</name>
</gene>
<evidence type="ECO:0000259" key="2">
    <source>
        <dbReference type="PROSITE" id="PS50280"/>
    </source>
</evidence>